<dbReference type="Gene3D" id="3.40.50.1820">
    <property type="entry name" value="alpha/beta hydrolase"/>
    <property type="match status" value="1"/>
</dbReference>
<dbReference type="PANTHER" id="PTHR11731">
    <property type="entry name" value="PROTEASE FAMILY S9B,C DIPEPTIDYL-PEPTIDASE IV-RELATED"/>
    <property type="match status" value="1"/>
</dbReference>
<dbReference type="EMBL" id="PVQB02000903">
    <property type="protein sequence ID" value="KAF4333084.1"/>
    <property type="molecule type" value="Genomic_DNA"/>
</dbReference>
<sequence>MWGWSYGGYLTAKTVEVDSGVFSFGLITAPVSDWRFYDSIYTERYMKTLDENKDGYLETAVHKVDGFKNITGSFSILHGTGDDNVHYQHAAAMIDLLVGAGVSPEKMKMFAFTDSDHSIVYNGASPWIYKYLTARLYDEVKRQPKAKALTHQWNRRRVEIVA</sequence>
<organism evidence="4 5">
    <name type="scientific">Fusarium beomiforme</name>
    <dbReference type="NCBI Taxonomy" id="44412"/>
    <lineage>
        <taxon>Eukaryota</taxon>
        <taxon>Fungi</taxon>
        <taxon>Dikarya</taxon>
        <taxon>Ascomycota</taxon>
        <taxon>Pezizomycotina</taxon>
        <taxon>Sordariomycetes</taxon>
        <taxon>Hypocreomycetidae</taxon>
        <taxon>Hypocreales</taxon>
        <taxon>Nectriaceae</taxon>
        <taxon>Fusarium</taxon>
        <taxon>Fusarium burgessii species complex</taxon>
    </lineage>
</organism>
<dbReference type="InterPro" id="IPR029058">
    <property type="entry name" value="AB_hydrolase_fold"/>
</dbReference>
<dbReference type="GO" id="GO:0005886">
    <property type="term" value="C:plasma membrane"/>
    <property type="evidence" value="ECO:0007669"/>
    <property type="project" value="TreeGrafter"/>
</dbReference>
<reference evidence="4" key="1">
    <citation type="journal article" date="2017" name="Mycologia">
        <title>Fusarium algeriense, sp. nov., a novel toxigenic crown rot pathogen of durum wheat from Algeria is nested in the Fusarium burgessii species complex.</title>
        <authorList>
            <person name="Laraba I."/>
            <person name="Keddad A."/>
            <person name="Boureghda H."/>
            <person name="Abdallah N."/>
            <person name="Vaughan M.M."/>
            <person name="Proctor R.H."/>
            <person name="Busman M."/>
            <person name="O'Donnell K."/>
        </authorList>
    </citation>
    <scope>NUCLEOTIDE SEQUENCE</scope>
    <source>
        <strain evidence="4">NRRL 25174</strain>
    </source>
</reference>
<keyword evidence="1" id="KW-0645">Protease</keyword>
<keyword evidence="5" id="KW-1185">Reference proteome</keyword>
<keyword evidence="2" id="KW-0378">Hydrolase</keyword>
<comment type="caution">
    <text evidence="4">The sequence shown here is derived from an EMBL/GenBank/DDBJ whole genome shotgun (WGS) entry which is preliminary data.</text>
</comment>
<protein>
    <submittedName>
        <fullName evidence="4">Dipeptidyl-peptidase 4</fullName>
    </submittedName>
</protein>
<evidence type="ECO:0000259" key="3">
    <source>
        <dbReference type="Pfam" id="PF00326"/>
    </source>
</evidence>
<dbReference type="InterPro" id="IPR001375">
    <property type="entry name" value="Peptidase_S9_cat"/>
</dbReference>
<dbReference type="GO" id="GO:0006508">
    <property type="term" value="P:proteolysis"/>
    <property type="evidence" value="ECO:0007669"/>
    <property type="project" value="UniProtKB-KW"/>
</dbReference>
<evidence type="ECO:0000313" key="5">
    <source>
        <dbReference type="Proteomes" id="UP000730481"/>
    </source>
</evidence>
<reference evidence="4" key="2">
    <citation type="submission" date="2020-02" db="EMBL/GenBank/DDBJ databases">
        <title>Identification and distribution of gene clusters putatively required for synthesis of sphingolipid metabolism inhibitors in phylogenetically diverse species of the filamentous fungus Fusarium.</title>
        <authorList>
            <person name="Kim H.-S."/>
            <person name="Busman M."/>
            <person name="Brown D.W."/>
            <person name="Divon H."/>
            <person name="Uhlig S."/>
            <person name="Proctor R.H."/>
        </authorList>
    </citation>
    <scope>NUCLEOTIDE SEQUENCE</scope>
    <source>
        <strain evidence="4">NRRL 25174</strain>
    </source>
</reference>
<evidence type="ECO:0000256" key="1">
    <source>
        <dbReference type="ARBA" id="ARBA00022670"/>
    </source>
</evidence>
<name>A0A9P5A6F9_9HYPO</name>
<dbReference type="OrthoDB" id="16520at2759"/>
<dbReference type="AlphaFoldDB" id="A0A9P5A6F9"/>
<dbReference type="Proteomes" id="UP000730481">
    <property type="component" value="Unassembled WGS sequence"/>
</dbReference>
<dbReference type="GO" id="GO:0008239">
    <property type="term" value="F:dipeptidyl-peptidase activity"/>
    <property type="evidence" value="ECO:0007669"/>
    <property type="project" value="TreeGrafter"/>
</dbReference>
<evidence type="ECO:0000313" key="4">
    <source>
        <dbReference type="EMBL" id="KAF4333084.1"/>
    </source>
</evidence>
<dbReference type="Pfam" id="PF00326">
    <property type="entry name" value="Peptidase_S9"/>
    <property type="match status" value="1"/>
</dbReference>
<dbReference type="PANTHER" id="PTHR11731:SF162">
    <property type="entry name" value="DIPEPTIDYL PEPTIDASE 4-RELATED"/>
    <property type="match status" value="1"/>
</dbReference>
<gene>
    <name evidence="4" type="ORF">FBEOM_13103</name>
</gene>
<accession>A0A9P5A6F9</accession>
<dbReference type="InterPro" id="IPR050278">
    <property type="entry name" value="Serine_Prot_S9B/DPPIV"/>
</dbReference>
<feature type="domain" description="Peptidase S9 prolyl oligopeptidase catalytic" evidence="3">
    <location>
        <begin position="2"/>
        <end position="126"/>
    </location>
</feature>
<dbReference type="GO" id="GO:0008236">
    <property type="term" value="F:serine-type peptidase activity"/>
    <property type="evidence" value="ECO:0007669"/>
    <property type="project" value="InterPro"/>
</dbReference>
<proteinExistence type="predicted"/>
<dbReference type="SUPFAM" id="SSF53474">
    <property type="entry name" value="alpha/beta-Hydrolases"/>
    <property type="match status" value="1"/>
</dbReference>
<evidence type="ECO:0000256" key="2">
    <source>
        <dbReference type="ARBA" id="ARBA00022801"/>
    </source>
</evidence>